<feature type="region of interest" description="Disordered" evidence="8">
    <location>
        <begin position="98"/>
        <end position="119"/>
    </location>
</feature>
<sequence>MPKILTAVDGSRSGMLRIKKKRIPQSRNASGNGYGGVALSERAFWRLWAGANAAVLLRLSVALSAVRAEEEEGEEGGGPLAALPCPALLCAALRCPARSAQPSPGKARPSHPTQARPDRSVALAGVEIEDWERREKECGVLLSVFILLLLRCACSQTPLPPLARQPQTPLFHALPAPGHASSREEDEEEEAPYHPDPLPPPQPEPLRERIPPSPAREETMSPVERLEVPPPVAPSHSMSTVLALAAQPPISPDLKVTENGNSGATGEADADAEEDKKREREHKKRSKNWTRPETLKLIRLRTDLEPRFAKSGRKTELWDEIAEALQRERITRDAQQCRDKWEKLTAGYKEVRDGVKDREDNPFYDELHPLLSGKSLKRERERDKDTFGSGKEGAGRDYSKELSRELVVDGFTRDIDKDGLYRGGARGRETFKDDDDDGDEAEARAPSRKKKRGPKYITVTDLAAVQSLLEAVISRQQRFFRDLLDSMERKEQLREQIRQEKEDKWRAEERAQRGIFNNAMIVLTQKLVGDRVSAVVPGVAGPLVVGSPEGPQGPKRRSKNWKRAEVLQLIKLRGEMDSRFVKSTRRAALWEELAELLAAQGIKRDGKQCREKWDKLMAEYKDVADGKRDQGESPYFAELTAIIGRPPEAA</sequence>
<feature type="region of interest" description="Disordered" evidence="8">
    <location>
        <begin position="415"/>
        <end position="453"/>
    </location>
</feature>
<evidence type="ECO:0000313" key="10">
    <source>
        <dbReference type="EMBL" id="OAE22975.1"/>
    </source>
</evidence>
<dbReference type="EMBL" id="LVLJ01002982">
    <property type="protein sequence ID" value="OAE22975.1"/>
    <property type="molecule type" value="Genomic_DNA"/>
</dbReference>
<accession>A0A176VSF2</accession>
<dbReference type="InterPro" id="IPR044822">
    <property type="entry name" value="Myb_DNA-bind_4"/>
</dbReference>
<dbReference type="CDD" id="cd12203">
    <property type="entry name" value="GT1"/>
    <property type="match status" value="2"/>
</dbReference>
<evidence type="ECO:0000256" key="7">
    <source>
        <dbReference type="SAM" id="Coils"/>
    </source>
</evidence>
<evidence type="ECO:0000256" key="3">
    <source>
        <dbReference type="ARBA" id="ARBA00023015"/>
    </source>
</evidence>
<evidence type="ECO:0000256" key="8">
    <source>
        <dbReference type="SAM" id="MobiDB-lite"/>
    </source>
</evidence>
<name>A0A176VSF2_MARPO</name>
<feature type="domain" description="Myb-like" evidence="9">
    <location>
        <begin position="281"/>
        <end position="345"/>
    </location>
</feature>
<gene>
    <name evidence="10" type="ORF">AXG93_2717s1050</name>
</gene>
<feature type="compositionally biased region" description="Basic residues" evidence="8">
    <location>
        <begin position="279"/>
        <end position="288"/>
    </location>
</feature>
<dbReference type="Proteomes" id="UP000077202">
    <property type="component" value="Unassembled WGS sequence"/>
</dbReference>
<evidence type="ECO:0000313" key="11">
    <source>
        <dbReference type="Proteomes" id="UP000077202"/>
    </source>
</evidence>
<feature type="compositionally biased region" description="Basic and acidic residues" evidence="8">
    <location>
        <begin position="415"/>
        <end position="431"/>
    </location>
</feature>
<proteinExistence type="predicted"/>
<dbReference type="GO" id="GO:0003677">
    <property type="term" value="F:DNA binding"/>
    <property type="evidence" value="ECO:0007669"/>
    <property type="project" value="UniProtKB-KW"/>
</dbReference>
<feature type="compositionally biased region" description="Basic and acidic residues" evidence="8">
    <location>
        <begin position="376"/>
        <end position="386"/>
    </location>
</feature>
<keyword evidence="7" id="KW-0175">Coiled coil</keyword>
<protein>
    <recommendedName>
        <fullName evidence="9">Myb-like domain-containing protein</fullName>
    </recommendedName>
</protein>
<evidence type="ECO:0000256" key="2">
    <source>
        <dbReference type="ARBA" id="ARBA00022737"/>
    </source>
</evidence>
<dbReference type="InterPro" id="IPR001005">
    <property type="entry name" value="SANT/Myb"/>
</dbReference>
<dbReference type="FunFam" id="1.10.10.60:FF:000061">
    <property type="entry name" value="Trihelix transcription factor GT-2"/>
    <property type="match status" value="2"/>
</dbReference>
<feature type="compositionally biased region" description="Basic and acidic residues" evidence="8">
    <location>
        <begin position="205"/>
        <end position="227"/>
    </location>
</feature>
<keyword evidence="4" id="KW-0238">DNA-binding</keyword>
<evidence type="ECO:0000256" key="6">
    <source>
        <dbReference type="ARBA" id="ARBA00023242"/>
    </source>
</evidence>
<dbReference type="PANTHER" id="PTHR21654:SF84">
    <property type="entry name" value="SI:DKEY-66I24.7"/>
    <property type="match status" value="1"/>
</dbReference>
<dbReference type="Pfam" id="PF13837">
    <property type="entry name" value="Myb_DNA-bind_4"/>
    <property type="match status" value="2"/>
</dbReference>
<dbReference type="Gene3D" id="1.10.10.60">
    <property type="entry name" value="Homeodomain-like"/>
    <property type="match status" value="2"/>
</dbReference>
<reference evidence="10" key="1">
    <citation type="submission" date="2016-03" db="EMBL/GenBank/DDBJ databases">
        <title>Mechanisms controlling the formation of the plant cell surface in tip-growing cells are functionally conserved among land plants.</title>
        <authorList>
            <person name="Honkanen S."/>
            <person name="Jones V.A."/>
            <person name="Morieri G."/>
            <person name="Champion C."/>
            <person name="Hetherington A.J."/>
            <person name="Kelly S."/>
            <person name="Saint-Marcoux D."/>
            <person name="Proust H."/>
            <person name="Prescott H."/>
            <person name="Dolan L."/>
        </authorList>
    </citation>
    <scope>NUCLEOTIDE SEQUENCE [LARGE SCALE GENOMIC DNA]</scope>
    <source>
        <tissue evidence="10">Whole gametophyte</tissue>
    </source>
</reference>
<feature type="compositionally biased region" description="Basic and acidic residues" evidence="8">
    <location>
        <begin position="350"/>
        <end position="368"/>
    </location>
</feature>
<dbReference type="GO" id="GO:0010468">
    <property type="term" value="P:regulation of gene expression"/>
    <property type="evidence" value="ECO:0007669"/>
    <property type="project" value="UniProtKB-ARBA"/>
</dbReference>
<feature type="region of interest" description="Disordered" evidence="8">
    <location>
        <begin position="350"/>
        <end position="399"/>
    </location>
</feature>
<keyword evidence="6" id="KW-0539">Nucleus</keyword>
<feature type="coiled-coil region" evidence="7">
    <location>
        <begin position="480"/>
        <end position="510"/>
    </location>
</feature>
<dbReference type="AlphaFoldDB" id="A0A176VSF2"/>
<dbReference type="SMART" id="SM00717">
    <property type="entry name" value="SANT"/>
    <property type="match status" value="2"/>
</dbReference>
<feature type="compositionally biased region" description="Pro residues" evidence="8">
    <location>
        <begin position="194"/>
        <end position="204"/>
    </location>
</feature>
<dbReference type="PROSITE" id="PS50090">
    <property type="entry name" value="MYB_LIKE"/>
    <property type="match status" value="2"/>
</dbReference>
<comment type="caution">
    <text evidence="10">The sequence shown here is derived from an EMBL/GenBank/DDBJ whole genome shotgun (WGS) entry which is preliminary data.</text>
</comment>
<organism evidence="10 11">
    <name type="scientific">Marchantia polymorpha subsp. ruderalis</name>
    <dbReference type="NCBI Taxonomy" id="1480154"/>
    <lineage>
        <taxon>Eukaryota</taxon>
        <taxon>Viridiplantae</taxon>
        <taxon>Streptophyta</taxon>
        <taxon>Embryophyta</taxon>
        <taxon>Marchantiophyta</taxon>
        <taxon>Marchantiopsida</taxon>
        <taxon>Marchantiidae</taxon>
        <taxon>Marchantiales</taxon>
        <taxon>Marchantiaceae</taxon>
        <taxon>Marchantia</taxon>
    </lineage>
</organism>
<keyword evidence="2" id="KW-0677">Repeat</keyword>
<keyword evidence="3" id="KW-0805">Transcription regulation</keyword>
<keyword evidence="5" id="KW-0804">Transcription</keyword>
<dbReference type="PANTHER" id="PTHR21654">
    <property type="entry name" value="FI21293P1"/>
    <property type="match status" value="1"/>
</dbReference>
<evidence type="ECO:0000256" key="1">
    <source>
        <dbReference type="ARBA" id="ARBA00004123"/>
    </source>
</evidence>
<keyword evidence="11" id="KW-1185">Reference proteome</keyword>
<comment type="subcellular location">
    <subcellularLocation>
        <location evidence="1">Nucleus</location>
    </subcellularLocation>
</comment>
<evidence type="ECO:0000256" key="4">
    <source>
        <dbReference type="ARBA" id="ARBA00023125"/>
    </source>
</evidence>
<dbReference type="GO" id="GO:0005634">
    <property type="term" value="C:nucleus"/>
    <property type="evidence" value="ECO:0007669"/>
    <property type="project" value="UniProtKB-SubCell"/>
</dbReference>
<feature type="region of interest" description="Disordered" evidence="8">
    <location>
        <begin position="166"/>
        <end position="291"/>
    </location>
</feature>
<evidence type="ECO:0000256" key="5">
    <source>
        <dbReference type="ARBA" id="ARBA00023163"/>
    </source>
</evidence>
<feature type="domain" description="Myb-like" evidence="9">
    <location>
        <begin position="553"/>
        <end position="617"/>
    </location>
</feature>
<evidence type="ECO:0000259" key="9">
    <source>
        <dbReference type="PROSITE" id="PS50090"/>
    </source>
</evidence>